<protein>
    <submittedName>
        <fullName evidence="2">Uncharacterized protein</fullName>
    </submittedName>
</protein>
<proteinExistence type="predicted"/>
<gene>
    <name evidence="2" type="ORF">SDC9_113035</name>
</gene>
<name>A0A645BLW7_9ZZZZ</name>
<feature type="region of interest" description="Disordered" evidence="1">
    <location>
        <begin position="264"/>
        <end position="283"/>
    </location>
</feature>
<sequence>MQHQRGPHVFGLRLGIHAADVEHRRPAEQHIGANAEGSIEVITARLDEAVEHRLHVPGTPGDDVAHVAVGLRGLYEGHRGVHHERQGLLQELRPRHEVRVQDHEEVAFRHCQRVVDVARLGAVVGEAADVADLQAGREIAHLVGLAVVENPGLVRPSDCHRGFGGSPDDVDRLAVGGDQDVDFHLLPVQMQRPAGGIVGDVQFLVGSGVVEVALRVVERERARVLHAREDRPHRHQRVKDENDLRNDHHRPWHQVPTVAGIEQEPRVGKDADRGGEGYRDHNGGVRVLGPGSACCRNEFVFRSQVWRQGKRGHDPPRARTSLGECGMQLVWLPRGVGCTVVELYRPAGGRPGTNPSWGSLIKLPSS</sequence>
<reference evidence="2" key="1">
    <citation type="submission" date="2019-08" db="EMBL/GenBank/DDBJ databases">
        <authorList>
            <person name="Kucharzyk K."/>
            <person name="Murdoch R.W."/>
            <person name="Higgins S."/>
            <person name="Loffler F."/>
        </authorList>
    </citation>
    <scope>NUCLEOTIDE SEQUENCE</scope>
</reference>
<evidence type="ECO:0000256" key="1">
    <source>
        <dbReference type="SAM" id="MobiDB-lite"/>
    </source>
</evidence>
<accession>A0A645BLW7</accession>
<dbReference type="EMBL" id="VSSQ01020903">
    <property type="protein sequence ID" value="MPM66128.1"/>
    <property type="molecule type" value="Genomic_DNA"/>
</dbReference>
<evidence type="ECO:0000313" key="2">
    <source>
        <dbReference type="EMBL" id="MPM66128.1"/>
    </source>
</evidence>
<comment type="caution">
    <text evidence="2">The sequence shown here is derived from an EMBL/GenBank/DDBJ whole genome shotgun (WGS) entry which is preliminary data.</text>
</comment>
<organism evidence="2">
    <name type="scientific">bioreactor metagenome</name>
    <dbReference type="NCBI Taxonomy" id="1076179"/>
    <lineage>
        <taxon>unclassified sequences</taxon>
        <taxon>metagenomes</taxon>
        <taxon>ecological metagenomes</taxon>
    </lineage>
</organism>
<dbReference type="AlphaFoldDB" id="A0A645BLW7"/>